<evidence type="ECO:0000256" key="7">
    <source>
        <dbReference type="ARBA" id="ARBA00023163"/>
    </source>
</evidence>
<keyword evidence="6 10" id="KW-0805">Transcription regulation</keyword>
<comment type="subcellular location">
    <subcellularLocation>
        <location evidence="1 10">Nucleus</location>
    </subcellularLocation>
</comment>
<evidence type="ECO:0000256" key="3">
    <source>
        <dbReference type="ARBA" id="ARBA00022574"/>
    </source>
</evidence>
<dbReference type="Pfam" id="PF07569">
    <property type="entry name" value="Hira"/>
    <property type="match status" value="2"/>
</dbReference>
<gene>
    <name evidence="13" type="ORF">LOD99_8013</name>
</gene>
<dbReference type="GO" id="GO:0031491">
    <property type="term" value="F:nucleosome binding"/>
    <property type="evidence" value="ECO:0007669"/>
    <property type="project" value="TreeGrafter"/>
</dbReference>
<dbReference type="Proteomes" id="UP001165289">
    <property type="component" value="Unassembled WGS sequence"/>
</dbReference>
<dbReference type="Gene3D" id="2.130.10.10">
    <property type="entry name" value="YVTN repeat-like/Quinoprotein amine dehydrogenase"/>
    <property type="match status" value="2"/>
</dbReference>
<comment type="similarity">
    <text evidence="2 10">Belongs to the WD repeat HIR1 family.</text>
</comment>
<dbReference type="CDD" id="cd00200">
    <property type="entry name" value="WD40"/>
    <property type="match status" value="1"/>
</dbReference>
<feature type="repeat" description="WD" evidence="9">
    <location>
        <begin position="68"/>
        <end position="109"/>
    </location>
</feature>
<evidence type="ECO:0000256" key="2">
    <source>
        <dbReference type="ARBA" id="ARBA00007306"/>
    </source>
</evidence>
<evidence type="ECO:0000256" key="9">
    <source>
        <dbReference type="PROSITE-ProRule" id="PRU00221"/>
    </source>
</evidence>
<dbReference type="SMART" id="SM00320">
    <property type="entry name" value="WD40"/>
    <property type="match status" value="6"/>
</dbReference>
<feature type="domain" description="CAF1B/HIR1 beta-propeller" evidence="12">
    <location>
        <begin position="1"/>
        <end position="358"/>
    </location>
</feature>
<dbReference type="GO" id="GO:0006338">
    <property type="term" value="P:chromatin remodeling"/>
    <property type="evidence" value="ECO:0007669"/>
    <property type="project" value="InterPro"/>
</dbReference>
<dbReference type="InterPro" id="IPR031120">
    <property type="entry name" value="HIR1-like"/>
</dbReference>
<feature type="repeat" description="WD" evidence="9">
    <location>
        <begin position="172"/>
        <end position="213"/>
    </location>
</feature>
<evidence type="ECO:0000256" key="6">
    <source>
        <dbReference type="ARBA" id="ARBA00023015"/>
    </source>
</evidence>
<dbReference type="GO" id="GO:0000417">
    <property type="term" value="C:HIR complex"/>
    <property type="evidence" value="ECO:0007669"/>
    <property type="project" value="TreeGrafter"/>
</dbReference>
<keyword evidence="14" id="KW-1185">Reference proteome</keyword>
<dbReference type="PANTHER" id="PTHR13831">
    <property type="entry name" value="MEMBER OF THE HIR1 FAMILY OF WD-REPEAT PROTEINS"/>
    <property type="match status" value="1"/>
</dbReference>
<dbReference type="PANTHER" id="PTHR13831:SF0">
    <property type="entry name" value="PROTEIN HIRA"/>
    <property type="match status" value="1"/>
</dbReference>
<evidence type="ECO:0000313" key="14">
    <source>
        <dbReference type="Proteomes" id="UP001165289"/>
    </source>
</evidence>
<evidence type="ECO:0000313" key="13">
    <source>
        <dbReference type="EMBL" id="KAI6648655.1"/>
    </source>
</evidence>
<protein>
    <recommendedName>
        <fullName evidence="10">Protein HIRA</fullName>
    </recommendedName>
</protein>
<evidence type="ECO:0000256" key="5">
    <source>
        <dbReference type="ARBA" id="ARBA00022853"/>
    </source>
</evidence>
<keyword evidence="4 10" id="KW-0677">Repeat</keyword>
<dbReference type="SUPFAM" id="SSF50978">
    <property type="entry name" value="WD40 repeat-like"/>
    <property type="match status" value="2"/>
</dbReference>
<dbReference type="GO" id="GO:0005634">
    <property type="term" value="C:nucleus"/>
    <property type="evidence" value="ECO:0007669"/>
    <property type="project" value="UniProtKB-SubCell"/>
</dbReference>
<dbReference type="InterPro" id="IPR019015">
    <property type="entry name" value="HIRA_B_motif"/>
</dbReference>
<name>A0AAV7JJM4_9METZ</name>
<evidence type="ECO:0000256" key="10">
    <source>
        <dbReference type="RuleBase" id="RU364014"/>
    </source>
</evidence>
<dbReference type="AlphaFoldDB" id="A0AAV7JJM4"/>
<evidence type="ECO:0000259" key="11">
    <source>
        <dbReference type="Pfam" id="PF07569"/>
    </source>
</evidence>
<dbReference type="InterPro" id="IPR015943">
    <property type="entry name" value="WD40/YVTN_repeat-like_dom_sf"/>
</dbReference>
<dbReference type="GO" id="GO:0006355">
    <property type="term" value="P:regulation of DNA-templated transcription"/>
    <property type="evidence" value="ECO:0007669"/>
    <property type="project" value="InterPro"/>
</dbReference>
<dbReference type="InterPro" id="IPR011494">
    <property type="entry name" value="HIRA-like_C"/>
</dbReference>
<dbReference type="InterPro" id="IPR036322">
    <property type="entry name" value="WD40_repeat_dom_sf"/>
</dbReference>
<dbReference type="PROSITE" id="PS50294">
    <property type="entry name" value="WD_REPEATS_REGION"/>
    <property type="match status" value="3"/>
</dbReference>
<dbReference type="EMBL" id="JAKMXF010000328">
    <property type="protein sequence ID" value="KAI6648655.1"/>
    <property type="molecule type" value="Genomic_DNA"/>
</dbReference>
<reference evidence="13 14" key="1">
    <citation type="journal article" date="2023" name="BMC Biol.">
        <title>The compact genome of the sponge Oopsacas minuta (Hexactinellida) is lacking key metazoan core genes.</title>
        <authorList>
            <person name="Santini S."/>
            <person name="Schenkelaars Q."/>
            <person name="Jourda C."/>
            <person name="Duchesne M."/>
            <person name="Belahbib H."/>
            <person name="Rocher C."/>
            <person name="Selva M."/>
            <person name="Riesgo A."/>
            <person name="Vervoort M."/>
            <person name="Leys S.P."/>
            <person name="Kodjabachian L."/>
            <person name="Le Bivic A."/>
            <person name="Borchiellini C."/>
            <person name="Claverie J.M."/>
            <person name="Renard E."/>
        </authorList>
    </citation>
    <scope>NUCLEOTIDE SEQUENCE [LARGE SCALE GENOMIC DNA]</scope>
    <source>
        <strain evidence="13">SPO-2</strain>
    </source>
</reference>
<keyword evidence="7 10" id="KW-0804">Transcription</keyword>
<dbReference type="GO" id="GO:0006351">
    <property type="term" value="P:DNA-templated transcription"/>
    <property type="evidence" value="ECO:0007669"/>
    <property type="project" value="InterPro"/>
</dbReference>
<keyword evidence="3 9" id="KW-0853">WD repeat</keyword>
<dbReference type="InterPro" id="IPR055410">
    <property type="entry name" value="Beta-prop_CAF1B_HIR1"/>
</dbReference>
<feature type="domain" description="Protein HIRA-like C-terminal" evidence="11">
    <location>
        <begin position="652"/>
        <end position="745"/>
    </location>
</feature>
<dbReference type="GO" id="GO:0000785">
    <property type="term" value="C:chromatin"/>
    <property type="evidence" value="ECO:0007669"/>
    <property type="project" value="TreeGrafter"/>
</dbReference>
<evidence type="ECO:0000256" key="4">
    <source>
        <dbReference type="ARBA" id="ARBA00022737"/>
    </source>
</evidence>
<keyword evidence="10" id="KW-0678">Repressor</keyword>
<sequence length="882" mass="98169">MKIVKPSWVNYKGEPIISIHFHPDGKRFATGGVLNDSGQVSVWSTASLDSESASEGLESELPHLLSQMTNHHGCVNCVRWNHSGNWLASAGVDKGVLIWQLRSVSMQTNKHSVGPRGPYLESWSCLYIMRGHSGEVLDLSWSLSDEYLASCSVDNTIIIWNGVQLPAKHHIIKQHSGMVKGLCWDPIGKYLASQSDDRTLRVWRTEDWSMETKISQPFNHCSGTTHLLRLSWSPDGRNIVTAHALNNTFPVSHIVDRNNWQYDKSFVGHQKAIEVAAFNSNLFSYDLKSSQSHTIVALGSKDSSISIWNTAKTKPILLVEQVFSSSILDLSWSSDGYRLLACSWDSSIALLKFSEAELGYVLESSLLLRLHMEIYGCTALPSSLDKISTNFVFETPKLLALQNSTPTITLANRDPQHKSIQSSTLAQNVNTEQVEIRTKDGKRRITPLFISPPLQPDHAFVPHLTTSSSVRLNSRSNSAPSMNYHVSSDDLITQHNPSPIVDSIGSTIQDAINANSLAITSPLSVVPASNNIENISVVTSKCFHPNSPMIPIDSAPNKVVEIPSDVKESSVELDFRSISRSFSHETPFYSLHIDNIRSYGALLKVTSAEPNSVTSKFWDVIISSKVISYCCSSSYVVTSCVDCSLHIFTSCGRRLVAPLLLPAQLVKMVIGCSSLLVVTSKYDMYMWEFPQLKCVITAQPVSPLLINKKVDIINLTVKDPGPILTLSNDTSFLYNKKFNCWQSIQLTSSLDPQVEGMAHPYSSLHIAGASSFARNQFFLESQLNSSLAMNSRTDLQRWLFRYVQFLSDHDLESQLRELFSELLQPLLNISEIIALTPIQALVSHNLVFISNLLELIARNVNLQKVYSEFSEFIQFPSQDCIS</sequence>
<evidence type="ECO:0000259" key="12">
    <source>
        <dbReference type="Pfam" id="PF24105"/>
    </source>
</evidence>
<dbReference type="Pfam" id="PF24105">
    <property type="entry name" value="Beta-prop_CAF1B_HIR1"/>
    <property type="match status" value="1"/>
</dbReference>
<comment type="function">
    <text evidence="10">Required for replication-independent chromatin assembly and for the periodic repression of histone gene transcription during the cell cycle.</text>
</comment>
<feature type="domain" description="Protein HIRA-like C-terminal" evidence="11">
    <location>
        <begin position="778"/>
        <end position="822"/>
    </location>
</feature>
<proteinExistence type="inferred from homology"/>
<comment type="caution">
    <text evidence="13">The sequence shown here is derived from an EMBL/GenBank/DDBJ whole genome shotgun (WGS) entry which is preliminary data.</text>
</comment>
<evidence type="ECO:0000256" key="1">
    <source>
        <dbReference type="ARBA" id="ARBA00004123"/>
    </source>
</evidence>
<feature type="repeat" description="WD" evidence="9">
    <location>
        <begin position="129"/>
        <end position="161"/>
    </location>
</feature>
<keyword evidence="8 10" id="KW-0539">Nucleus</keyword>
<accession>A0AAV7JJM4</accession>
<keyword evidence="5 10" id="KW-0156">Chromatin regulator</keyword>
<dbReference type="PROSITE" id="PS50082">
    <property type="entry name" value="WD_REPEATS_2"/>
    <property type="match status" value="3"/>
</dbReference>
<dbReference type="InterPro" id="IPR001680">
    <property type="entry name" value="WD40_rpt"/>
</dbReference>
<dbReference type="Pfam" id="PF09453">
    <property type="entry name" value="HIRA_B"/>
    <property type="match status" value="1"/>
</dbReference>
<organism evidence="13 14">
    <name type="scientific">Oopsacas minuta</name>
    <dbReference type="NCBI Taxonomy" id="111878"/>
    <lineage>
        <taxon>Eukaryota</taxon>
        <taxon>Metazoa</taxon>
        <taxon>Porifera</taxon>
        <taxon>Hexactinellida</taxon>
        <taxon>Hexasterophora</taxon>
        <taxon>Lyssacinosida</taxon>
        <taxon>Leucopsacidae</taxon>
        <taxon>Oopsacas</taxon>
    </lineage>
</organism>
<evidence type="ECO:0000256" key="8">
    <source>
        <dbReference type="ARBA" id="ARBA00023242"/>
    </source>
</evidence>